<accession>A0A5B7ADC9</accession>
<dbReference type="PROSITE" id="PS50011">
    <property type="entry name" value="PROTEIN_KINASE_DOM"/>
    <property type="match status" value="1"/>
</dbReference>
<dbReference type="GO" id="GO:0005524">
    <property type="term" value="F:ATP binding"/>
    <property type="evidence" value="ECO:0007669"/>
    <property type="project" value="InterPro"/>
</dbReference>
<dbReference type="SUPFAM" id="SSF56112">
    <property type="entry name" value="Protein kinase-like (PK-like)"/>
    <property type="match status" value="1"/>
</dbReference>
<protein>
    <submittedName>
        <fullName evidence="3">Putative CBL-interacting protein kinase 5</fullName>
        <ecNumber evidence="3">2.7.11.11</ecNumber>
    </submittedName>
</protein>
<feature type="compositionally biased region" description="Low complexity" evidence="1">
    <location>
        <begin position="69"/>
        <end position="90"/>
    </location>
</feature>
<dbReference type="Pfam" id="PF07714">
    <property type="entry name" value="PK_Tyr_Ser-Thr"/>
    <property type="match status" value="1"/>
</dbReference>
<dbReference type="PANTHER" id="PTHR46863">
    <property type="entry name" value="OS09G0572100 PROTEIN"/>
    <property type="match status" value="1"/>
</dbReference>
<dbReference type="InterPro" id="IPR000719">
    <property type="entry name" value="Prot_kinase_dom"/>
</dbReference>
<dbReference type="InterPro" id="IPR011009">
    <property type="entry name" value="Kinase-like_dom_sf"/>
</dbReference>
<dbReference type="InterPro" id="IPR001245">
    <property type="entry name" value="Ser-Thr/Tyr_kinase_cat_dom"/>
</dbReference>
<dbReference type="Gene3D" id="1.10.510.10">
    <property type="entry name" value="Transferase(Phosphotransferase) domain 1"/>
    <property type="match status" value="1"/>
</dbReference>
<dbReference type="PANTHER" id="PTHR46863:SF1">
    <property type="entry name" value="PROTEIN KINASE SUPERFAMILY PROTEIN"/>
    <property type="match status" value="1"/>
</dbReference>
<reference evidence="3" key="1">
    <citation type="submission" date="2019-08" db="EMBL/GenBank/DDBJ databases">
        <title>Reference gene set and small RNA set construction with multiple tissues from Davidia involucrata Baill.</title>
        <authorList>
            <person name="Yang H."/>
            <person name="Zhou C."/>
            <person name="Li G."/>
            <person name="Wang J."/>
            <person name="Gao P."/>
            <person name="Wang M."/>
            <person name="Wang R."/>
            <person name="Zhao Y."/>
        </authorList>
    </citation>
    <scope>NUCLEOTIDE SEQUENCE</scope>
    <source>
        <tissue evidence="3">Mixed with DoveR01_LX</tissue>
    </source>
</reference>
<dbReference type="AlphaFoldDB" id="A0A5B7ADC9"/>
<dbReference type="EC" id="2.7.11.11" evidence="3"/>
<feature type="compositionally biased region" description="Low complexity" evidence="1">
    <location>
        <begin position="13"/>
        <end position="59"/>
    </location>
</feature>
<keyword evidence="3" id="KW-0808">Transferase</keyword>
<feature type="domain" description="Protein kinase" evidence="2">
    <location>
        <begin position="101"/>
        <end position="438"/>
    </location>
</feature>
<dbReference type="GO" id="GO:0004691">
    <property type="term" value="F:cAMP-dependent protein kinase activity"/>
    <property type="evidence" value="ECO:0007669"/>
    <property type="project" value="UniProtKB-EC"/>
</dbReference>
<feature type="region of interest" description="Disordered" evidence="1">
    <location>
        <begin position="282"/>
        <end position="301"/>
    </location>
</feature>
<evidence type="ECO:0000259" key="2">
    <source>
        <dbReference type="PROSITE" id="PS50011"/>
    </source>
</evidence>
<keyword evidence="3" id="KW-0418">Kinase</keyword>
<dbReference type="Gene3D" id="3.30.200.20">
    <property type="entry name" value="Phosphorylase Kinase, domain 1"/>
    <property type="match status" value="1"/>
</dbReference>
<evidence type="ECO:0000256" key="1">
    <source>
        <dbReference type="SAM" id="MobiDB-lite"/>
    </source>
</evidence>
<gene>
    <name evidence="3" type="ORF">Din_022504</name>
</gene>
<organism evidence="3">
    <name type="scientific">Davidia involucrata</name>
    <name type="common">Dove tree</name>
    <dbReference type="NCBI Taxonomy" id="16924"/>
    <lineage>
        <taxon>Eukaryota</taxon>
        <taxon>Viridiplantae</taxon>
        <taxon>Streptophyta</taxon>
        <taxon>Embryophyta</taxon>
        <taxon>Tracheophyta</taxon>
        <taxon>Spermatophyta</taxon>
        <taxon>Magnoliopsida</taxon>
        <taxon>eudicotyledons</taxon>
        <taxon>Gunneridae</taxon>
        <taxon>Pentapetalae</taxon>
        <taxon>asterids</taxon>
        <taxon>Cornales</taxon>
        <taxon>Nyssaceae</taxon>
        <taxon>Davidia</taxon>
    </lineage>
</organism>
<sequence length="460" mass="51340">MCKTKMATEAIEPTSTSTTRSSRTSQRTTRTSTPRPPSNTSQTPRSAPTSDPSTSSGPSANYSTGSSYRLDTSRATTSTSSQTSLSSLRESLPENPHIYDFAEIRSATNNFLAKRYSSSSSPSWRCKLRGKDVIVFQRKFRRSIETSELKERLGVICRSHHSSIIKLPGASISGGHIYLVYDFVNGANLSDCLRNPRNPDFTVLSTWMSRMQIAADLADGFDYIHNNTGLSINLVHKHIKSSSIIVTEPLFNAKICHFATAELCGETAVERKEVQLLKRSGSNEITEEEEEEEVPKSRSELKRSDSRVLQFEGVRGYMSPEFQSTGIATQKSDVFAFGVVILELLSGEEPVKYKFDKTTRDYRKTSVIEMARDAIEGSATSGGGEGRLRRWVDRKLKDSFPVEVAEKITRVALECVHVDPDKRPDMRRVAGKISKLYLQSKKWSETVRVPTDFSVSFAPR</sequence>
<evidence type="ECO:0000313" key="3">
    <source>
        <dbReference type="EMBL" id="MPA53063.1"/>
    </source>
</evidence>
<dbReference type="Pfam" id="PF00069">
    <property type="entry name" value="Pkinase"/>
    <property type="match status" value="1"/>
</dbReference>
<feature type="region of interest" description="Disordered" evidence="1">
    <location>
        <begin position="1"/>
        <end position="91"/>
    </location>
</feature>
<name>A0A5B7ADC9_DAVIN</name>
<dbReference type="EMBL" id="GHES01022504">
    <property type="protein sequence ID" value="MPA53063.1"/>
    <property type="molecule type" value="Transcribed_RNA"/>
</dbReference>
<proteinExistence type="predicted"/>